<sequence length="67" mass="7732">MYICPPYKSDRTTRAIALITFNLIIFNLITFKQLTKKKIGVGWANNNSFTICTVIIDMQPTLQKRSH</sequence>
<gene>
    <name evidence="2" type="ORF">BJP36_30240</name>
</gene>
<evidence type="ECO:0000313" key="2">
    <source>
        <dbReference type="EMBL" id="AOY83563.1"/>
    </source>
</evidence>
<proteinExistence type="predicted"/>
<reference evidence="3" key="1">
    <citation type="submission" date="2016-10" db="EMBL/GenBank/DDBJ databases">
        <title>Comparative genomics uncovers the prolific and rare metabolic potential of the cyanobacterial genus Moorea.</title>
        <authorList>
            <person name="Leao T."/>
            <person name="Castelao G."/>
            <person name="Korobeynikov A."/>
            <person name="Monroe E.A."/>
            <person name="Podell S."/>
            <person name="Glukhov E."/>
            <person name="Allen E."/>
            <person name="Gerwick W.H."/>
            <person name="Gerwick L."/>
        </authorList>
    </citation>
    <scope>NUCLEOTIDE SEQUENCE [LARGE SCALE GENOMIC DNA]</scope>
    <source>
        <strain evidence="3">JHB</strain>
    </source>
</reference>
<feature type="transmembrane region" description="Helical" evidence="1">
    <location>
        <begin position="12"/>
        <end position="31"/>
    </location>
</feature>
<dbReference type="Proteomes" id="UP000176944">
    <property type="component" value="Chromosome"/>
</dbReference>
<dbReference type="EMBL" id="CP017708">
    <property type="protein sequence ID" value="AOY83563.1"/>
    <property type="molecule type" value="Genomic_DNA"/>
</dbReference>
<accession>A0A1D9G7M0</accession>
<organism evidence="2 3">
    <name type="scientific">Moorena producens (strain JHB)</name>
    <dbReference type="NCBI Taxonomy" id="1454205"/>
    <lineage>
        <taxon>Bacteria</taxon>
        <taxon>Bacillati</taxon>
        <taxon>Cyanobacteriota</taxon>
        <taxon>Cyanophyceae</taxon>
        <taxon>Coleofasciculales</taxon>
        <taxon>Coleofasciculaceae</taxon>
        <taxon>Moorena</taxon>
    </lineage>
</organism>
<dbReference type="AlphaFoldDB" id="A0A1D9G7M0"/>
<keyword evidence="1" id="KW-0472">Membrane</keyword>
<protein>
    <submittedName>
        <fullName evidence="2">Uncharacterized protein</fullName>
    </submittedName>
</protein>
<evidence type="ECO:0000256" key="1">
    <source>
        <dbReference type="SAM" id="Phobius"/>
    </source>
</evidence>
<keyword evidence="1" id="KW-1133">Transmembrane helix</keyword>
<name>A0A1D9G7M0_MOOP1</name>
<evidence type="ECO:0000313" key="3">
    <source>
        <dbReference type="Proteomes" id="UP000176944"/>
    </source>
</evidence>
<keyword evidence="1" id="KW-0812">Transmembrane</keyword>